<sequence>MRSYRISRLLAAFPWLLVALLVADFNLNRAGPRTSTSSPTERILQQQQRHLQLQKLRPHAPSPLARPAAAAAVAGAVPARAAAAAWRLRPLSVPQPPPPPPPAPPPLPIHAAAAAVLVSAAAQGTPAAVIYVVTPTYARPAQKAELTRLANTFRQVPWLHWVLVEDAPSRSPMVRALLARSGVPGATHLCAVTPRRYRRTGLPRASEQRNEALRWLRGEGARGPLPAVVYFADDDNTYSLELFHEMRDTRKVSVWPVGLVGGRRYERPVVRAGRVVAWYTGWRPDRPFATDMAGFAVNLQVLLENPFVQFRRRGGRPGMQESDFLRQITTMQELEPKARNCTKVLVWHTRTEKVNLANEPSGQGDSVEVEV</sequence>
<comment type="subcellular location">
    <subcellularLocation>
        <location evidence="14">Endomembrane system</location>
        <topology evidence="14">Single-pass type II membrane protein</topology>
    </subcellularLocation>
    <subcellularLocation>
        <location evidence="20">Golgi apparatus membrane</location>
        <topology evidence="20">Single-pass type II membrane protein</topology>
    </subcellularLocation>
</comment>
<evidence type="ECO:0000256" key="15">
    <source>
        <dbReference type="PIRSR" id="PIRSR605027-1"/>
    </source>
</evidence>
<evidence type="ECO:0000256" key="4">
    <source>
        <dbReference type="ARBA" id="ARBA00022679"/>
    </source>
</evidence>
<dbReference type="Gene3D" id="3.90.550.10">
    <property type="entry name" value="Spore Coat Polysaccharide Biosynthesis Protein SpsA, Chain A"/>
    <property type="match status" value="1"/>
</dbReference>
<feature type="chain" id="PRO_5042571332" description="Galactosylgalactosylxylosylprotein 3-beta-glucuronosyltransferase" evidence="21">
    <location>
        <begin position="31"/>
        <end position="371"/>
    </location>
</feature>
<feature type="glycosylation site" description="N-linked (GlcNAc...) asparagine" evidence="19">
    <location>
        <position position="340"/>
    </location>
</feature>
<evidence type="ECO:0000256" key="1">
    <source>
        <dbReference type="ARBA" id="ARBA00001936"/>
    </source>
</evidence>
<evidence type="ECO:0000256" key="9">
    <source>
        <dbReference type="ARBA" id="ARBA00023034"/>
    </source>
</evidence>
<feature type="active site" description="Proton donor/acceptor" evidence="15">
    <location>
        <position position="321"/>
    </location>
</feature>
<gene>
    <name evidence="23" type="primary">LOC116941534</name>
</gene>
<keyword evidence="4 20" id="KW-0808">Transferase</keyword>
<evidence type="ECO:0000256" key="3">
    <source>
        <dbReference type="ARBA" id="ARBA00012641"/>
    </source>
</evidence>
<evidence type="ECO:0000256" key="10">
    <source>
        <dbReference type="ARBA" id="ARBA00023136"/>
    </source>
</evidence>
<dbReference type="RefSeq" id="XP_032808575.1">
    <property type="nucleotide sequence ID" value="XM_032952684.1"/>
</dbReference>
<keyword evidence="9 20" id="KW-0333">Golgi apparatus</keyword>
<evidence type="ECO:0000256" key="11">
    <source>
        <dbReference type="ARBA" id="ARBA00023180"/>
    </source>
</evidence>
<keyword evidence="10" id="KW-0472">Membrane</keyword>
<dbReference type="AlphaFoldDB" id="A0AAJ7T1B5"/>
<keyword evidence="12 17" id="KW-0464">Manganese</keyword>
<feature type="binding site" evidence="16">
    <location>
        <begin position="348"/>
        <end position="350"/>
    </location>
    <ligand>
        <name>UDP-alpha-D-glucuronate</name>
        <dbReference type="ChEBI" id="CHEBI:58052"/>
    </ligand>
</feature>
<dbReference type="KEGG" id="pmrn:116941534"/>
<evidence type="ECO:0000256" key="13">
    <source>
        <dbReference type="ARBA" id="ARBA00047979"/>
    </source>
</evidence>
<dbReference type="CDD" id="cd00218">
    <property type="entry name" value="GlcAT-I"/>
    <property type="match status" value="1"/>
</dbReference>
<dbReference type="GO" id="GO:0046872">
    <property type="term" value="F:metal ion binding"/>
    <property type="evidence" value="ECO:0007669"/>
    <property type="project" value="UniProtKB-KW"/>
</dbReference>
<evidence type="ECO:0000256" key="14">
    <source>
        <dbReference type="ARBA" id="ARBA00060399"/>
    </source>
</evidence>
<dbReference type="SUPFAM" id="SSF53448">
    <property type="entry name" value="Nucleotide-diphospho-sugar transferases"/>
    <property type="match status" value="1"/>
</dbReference>
<name>A0AAJ7T1B5_PETMA</name>
<dbReference type="Proteomes" id="UP001318040">
    <property type="component" value="Chromosome 12"/>
</dbReference>
<keyword evidence="5" id="KW-0812">Transmembrane</keyword>
<evidence type="ECO:0000256" key="6">
    <source>
        <dbReference type="ARBA" id="ARBA00022723"/>
    </source>
</evidence>
<dbReference type="FunFam" id="3.90.550.10:FF:000010">
    <property type="entry name" value="Galactosylgalactosylxylosylprotein 3-beta-glucuronosyltransferase"/>
    <property type="match status" value="1"/>
</dbReference>
<accession>A0AAJ7T1B5</accession>
<comment type="cofactor">
    <cofactor evidence="1 17 20">
        <name>Mn(2+)</name>
        <dbReference type="ChEBI" id="CHEBI:29035"/>
    </cofactor>
</comment>
<feature type="binding site" evidence="16">
    <location>
        <begin position="233"/>
        <end position="235"/>
    </location>
    <ligand>
        <name>UDP-alpha-D-glucuronate</name>
        <dbReference type="ChEBI" id="CHEBI:58052"/>
    </ligand>
</feature>
<evidence type="ECO:0000256" key="2">
    <source>
        <dbReference type="ARBA" id="ARBA00007706"/>
    </source>
</evidence>
<evidence type="ECO:0000256" key="18">
    <source>
        <dbReference type="PIRSR" id="PIRSR605027-4"/>
    </source>
</evidence>
<feature type="binding site" evidence="17">
    <location>
        <position position="235"/>
    </location>
    <ligand>
        <name>Mn(2+)</name>
        <dbReference type="ChEBI" id="CHEBI:29035"/>
    </ligand>
</feature>
<keyword evidence="11 19" id="KW-0325">Glycoprotein</keyword>
<dbReference type="InterPro" id="IPR005027">
    <property type="entry name" value="Glyco_trans_43"/>
</dbReference>
<dbReference type="EC" id="2.4.1.135" evidence="3 20"/>
<keyword evidence="6 17" id="KW-0479">Metal-binding</keyword>
<feature type="site" description="Interaction with galactose moiety of substrate glycoprotein" evidence="18">
    <location>
        <position position="358"/>
    </location>
</feature>
<dbReference type="InterPro" id="IPR029044">
    <property type="entry name" value="Nucleotide-diphossugar_trans"/>
</dbReference>
<feature type="binding site" evidence="16">
    <location>
        <position position="204"/>
    </location>
    <ligand>
        <name>UDP-alpha-D-glucuronate</name>
        <dbReference type="ChEBI" id="CHEBI:58052"/>
    </ligand>
</feature>
<evidence type="ECO:0000256" key="5">
    <source>
        <dbReference type="ARBA" id="ARBA00022692"/>
    </source>
</evidence>
<evidence type="ECO:0000256" key="12">
    <source>
        <dbReference type="ARBA" id="ARBA00023211"/>
    </source>
</evidence>
<keyword evidence="21" id="KW-0732">Signal</keyword>
<evidence type="ECO:0000256" key="21">
    <source>
        <dbReference type="SAM" id="SignalP"/>
    </source>
</evidence>
<evidence type="ECO:0000313" key="22">
    <source>
        <dbReference type="Proteomes" id="UP001318040"/>
    </source>
</evidence>
<keyword evidence="8" id="KW-1133">Transmembrane helix</keyword>
<evidence type="ECO:0000256" key="16">
    <source>
        <dbReference type="PIRSR" id="PIRSR605027-2"/>
    </source>
</evidence>
<evidence type="ECO:0000256" key="7">
    <source>
        <dbReference type="ARBA" id="ARBA00022968"/>
    </source>
</evidence>
<feature type="binding site" evidence="16">
    <location>
        <begin position="135"/>
        <end position="137"/>
    </location>
    <ligand>
        <name>UDP-alpha-D-glucuronate</name>
        <dbReference type="ChEBI" id="CHEBI:58052"/>
    </ligand>
</feature>
<evidence type="ECO:0000256" key="17">
    <source>
        <dbReference type="PIRSR" id="PIRSR605027-3"/>
    </source>
</evidence>
<proteinExistence type="inferred from homology"/>
<comment type="pathway">
    <text evidence="20">Protein modification; protein glycosylation.</text>
</comment>
<dbReference type="Pfam" id="PF03360">
    <property type="entry name" value="Glyco_transf_43"/>
    <property type="match status" value="1"/>
</dbReference>
<feature type="binding site" evidence="16">
    <location>
        <position position="166"/>
    </location>
    <ligand>
        <name>UDP-alpha-D-glucuronate</name>
        <dbReference type="ChEBI" id="CHEBI:58052"/>
    </ligand>
</feature>
<evidence type="ECO:0000256" key="8">
    <source>
        <dbReference type="ARBA" id="ARBA00022989"/>
    </source>
</evidence>
<feature type="signal peptide" evidence="21">
    <location>
        <begin position="1"/>
        <end position="30"/>
    </location>
</feature>
<feature type="binding site" evidence="16">
    <location>
        <position position="209"/>
    </location>
    <ligand>
        <name>UDP-alpha-D-glucuronate</name>
        <dbReference type="ChEBI" id="CHEBI:58052"/>
    </ligand>
</feature>
<dbReference type="GO" id="GO:0005975">
    <property type="term" value="P:carbohydrate metabolic process"/>
    <property type="evidence" value="ECO:0007669"/>
    <property type="project" value="TreeGrafter"/>
</dbReference>
<dbReference type="GeneID" id="116941534"/>
<keyword evidence="22" id="KW-1185">Reference proteome</keyword>
<comment type="catalytic activity">
    <reaction evidence="13 20">
        <text>3-O-(beta-D-galactosyl-(1-&gt;3)-beta-D-galactosyl-(1-&gt;4)-beta-D-xylosyl)-L-seryl-[protein] + UDP-alpha-D-glucuronate = 3-O-(beta-D-GlcA-(1-&gt;3)-beta-D-Gal-(1-&gt;3)-beta-D-Gal-(1-&gt;4)-beta-D-Xyl)-L-seryl-[protein] + UDP + H(+)</text>
        <dbReference type="Rhea" id="RHEA:24168"/>
        <dbReference type="Rhea" id="RHEA-COMP:12571"/>
        <dbReference type="Rhea" id="RHEA-COMP:12573"/>
        <dbReference type="ChEBI" id="CHEBI:15378"/>
        <dbReference type="ChEBI" id="CHEBI:58052"/>
        <dbReference type="ChEBI" id="CHEBI:58223"/>
        <dbReference type="ChEBI" id="CHEBI:132090"/>
        <dbReference type="ChEBI" id="CHEBI:132093"/>
        <dbReference type="EC" id="2.4.1.135"/>
    </reaction>
</comment>
<dbReference type="GO" id="GO:0015018">
    <property type="term" value="F:galactosylgalactosylxylosylprotein 3-beta-glucuronosyltransferase activity"/>
    <property type="evidence" value="ECO:0007669"/>
    <property type="project" value="UniProtKB-UniRule"/>
</dbReference>
<reference evidence="23" key="1">
    <citation type="submission" date="2025-08" db="UniProtKB">
        <authorList>
            <consortium name="RefSeq"/>
        </authorList>
    </citation>
    <scope>IDENTIFICATION</scope>
    <source>
        <tissue evidence="23">Sperm</tissue>
    </source>
</reference>
<evidence type="ECO:0000256" key="20">
    <source>
        <dbReference type="RuleBase" id="RU363127"/>
    </source>
</evidence>
<feature type="site" description="Interaction with galactose moiety of substrate glycoprotein" evidence="18">
    <location>
        <position position="266"/>
    </location>
</feature>
<dbReference type="PANTHER" id="PTHR10896">
    <property type="entry name" value="GALACTOSYLGALACTOSYLXYLOSYLPROTEIN 3-BETA-GLUCURONOSYLTRANSFERASE BETA-1,3-GLUCURONYLTRANSFERASE"/>
    <property type="match status" value="1"/>
</dbReference>
<dbReference type="GO" id="GO:0000139">
    <property type="term" value="C:Golgi membrane"/>
    <property type="evidence" value="ECO:0007669"/>
    <property type="project" value="UniProtKB-SubCell"/>
</dbReference>
<keyword evidence="7 20" id="KW-0735">Signal-anchor</keyword>
<dbReference type="GO" id="GO:0050650">
    <property type="term" value="P:chondroitin sulfate proteoglycan biosynthetic process"/>
    <property type="evidence" value="ECO:0007669"/>
    <property type="project" value="TreeGrafter"/>
</dbReference>
<protein>
    <recommendedName>
        <fullName evidence="3 20">Galactosylgalactosylxylosylprotein 3-beta-glucuronosyltransferase</fullName>
        <ecNumber evidence="3 20">2.4.1.135</ecNumber>
    </recommendedName>
</protein>
<comment type="similarity">
    <text evidence="2 20">Belongs to the glycosyltransferase 43 family.</text>
</comment>
<dbReference type="PANTHER" id="PTHR10896:SF8">
    <property type="entry name" value="GALACTOSYLGALACTOSYLXYLOSYLPROTEIN 3-BETA-GLUCURONOSYLTRANSFERASE 2"/>
    <property type="match status" value="1"/>
</dbReference>
<evidence type="ECO:0000313" key="23">
    <source>
        <dbReference type="RefSeq" id="XP_032808575.1"/>
    </source>
</evidence>
<organism evidence="22 23">
    <name type="scientific">Petromyzon marinus</name>
    <name type="common">Sea lamprey</name>
    <dbReference type="NCBI Taxonomy" id="7757"/>
    <lineage>
        <taxon>Eukaryota</taxon>
        <taxon>Metazoa</taxon>
        <taxon>Chordata</taxon>
        <taxon>Craniata</taxon>
        <taxon>Vertebrata</taxon>
        <taxon>Cyclostomata</taxon>
        <taxon>Hyperoartia</taxon>
        <taxon>Petromyzontiformes</taxon>
        <taxon>Petromyzontidae</taxon>
        <taxon>Petromyzon</taxon>
    </lineage>
</organism>
<evidence type="ECO:0000256" key="19">
    <source>
        <dbReference type="PIRSR" id="PIRSR605027-6"/>
    </source>
</evidence>